<sequence>MECSQLKSIVSLVDSLVRNTHFRRSRVVSSNQVPVGEPSLAPVSSKSLTDFSICSILGLEPEINQSPSKNNSATSPPLSPYSYCASPRPSHRATSPPLTPYSEITSSSSDCDSEPDQTSTPTEHSTRKKRQRTTFSTIEVWELERAFRRRPYLLKEDEEELVQRLGITAKSLKYWFQNRRAKSRKLETKISSVCQTGPSNQFVSRPYSGHWKQGEQVSYPAMASYFRDNQRTVTSRQLSVKSNRVPKFHPDQFTIRPVELARLPYSRALYRYQPY</sequence>
<evidence type="ECO:0000313" key="7">
    <source>
        <dbReference type="Proteomes" id="UP001159405"/>
    </source>
</evidence>
<evidence type="ECO:0000256" key="4">
    <source>
        <dbReference type="SAM" id="MobiDB-lite"/>
    </source>
</evidence>
<organism evidence="6 7">
    <name type="scientific">Porites lobata</name>
    <dbReference type="NCBI Taxonomy" id="104759"/>
    <lineage>
        <taxon>Eukaryota</taxon>
        <taxon>Metazoa</taxon>
        <taxon>Cnidaria</taxon>
        <taxon>Anthozoa</taxon>
        <taxon>Hexacorallia</taxon>
        <taxon>Scleractinia</taxon>
        <taxon>Fungiina</taxon>
        <taxon>Poritidae</taxon>
        <taxon>Porites</taxon>
    </lineage>
</organism>
<reference evidence="6 7" key="1">
    <citation type="submission" date="2022-05" db="EMBL/GenBank/DDBJ databases">
        <authorList>
            <consortium name="Genoscope - CEA"/>
            <person name="William W."/>
        </authorList>
    </citation>
    <scope>NUCLEOTIDE SEQUENCE [LARGE SCALE GENOMIC DNA]</scope>
</reference>
<evidence type="ECO:0000259" key="5">
    <source>
        <dbReference type="PROSITE" id="PS50071"/>
    </source>
</evidence>
<dbReference type="InterPro" id="IPR009057">
    <property type="entry name" value="Homeodomain-like_sf"/>
</dbReference>
<dbReference type="InterPro" id="IPR001356">
    <property type="entry name" value="HD"/>
</dbReference>
<dbReference type="PANTHER" id="PTHR24340">
    <property type="entry name" value="HOMEOBOX PROTEIN NKX"/>
    <property type="match status" value="1"/>
</dbReference>
<dbReference type="Pfam" id="PF00046">
    <property type="entry name" value="Homeodomain"/>
    <property type="match status" value="1"/>
</dbReference>
<dbReference type="CDD" id="cd00086">
    <property type="entry name" value="homeodomain"/>
    <property type="match status" value="1"/>
</dbReference>
<dbReference type="Gene3D" id="1.10.10.60">
    <property type="entry name" value="Homeodomain-like"/>
    <property type="match status" value="1"/>
</dbReference>
<dbReference type="EMBL" id="CALNXK010000007">
    <property type="protein sequence ID" value="CAH3039565.1"/>
    <property type="molecule type" value="Genomic_DNA"/>
</dbReference>
<dbReference type="PROSITE" id="PS50071">
    <property type="entry name" value="HOMEOBOX_2"/>
    <property type="match status" value="1"/>
</dbReference>
<dbReference type="InterPro" id="IPR050394">
    <property type="entry name" value="Homeobox_NK-like"/>
</dbReference>
<gene>
    <name evidence="6" type="ORF">PLOB_00042767</name>
</gene>
<evidence type="ECO:0000256" key="2">
    <source>
        <dbReference type="PROSITE-ProRule" id="PRU00108"/>
    </source>
</evidence>
<feature type="compositionally biased region" description="Polar residues" evidence="4">
    <location>
        <begin position="63"/>
        <end position="76"/>
    </location>
</feature>
<comment type="subcellular location">
    <subcellularLocation>
        <location evidence="1 2 3">Nucleus</location>
    </subcellularLocation>
</comment>
<keyword evidence="7" id="KW-1185">Reference proteome</keyword>
<feature type="domain" description="Homeobox" evidence="5">
    <location>
        <begin position="126"/>
        <end position="186"/>
    </location>
</feature>
<keyword evidence="2 3" id="KW-0371">Homeobox</keyword>
<keyword evidence="2 3" id="KW-0539">Nucleus</keyword>
<accession>A0ABN8N497</accession>
<dbReference type="Proteomes" id="UP001159405">
    <property type="component" value="Unassembled WGS sequence"/>
</dbReference>
<dbReference type="SUPFAM" id="SSF46689">
    <property type="entry name" value="Homeodomain-like"/>
    <property type="match status" value="1"/>
</dbReference>
<evidence type="ECO:0000313" key="6">
    <source>
        <dbReference type="EMBL" id="CAH3039565.1"/>
    </source>
</evidence>
<evidence type="ECO:0000256" key="3">
    <source>
        <dbReference type="RuleBase" id="RU000682"/>
    </source>
</evidence>
<protein>
    <recommendedName>
        <fullName evidence="5">Homeobox domain-containing protein</fullName>
    </recommendedName>
</protein>
<comment type="caution">
    <text evidence="6">The sequence shown here is derived from an EMBL/GenBank/DDBJ whole genome shotgun (WGS) entry which is preliminary data.</text>
</comment>
<dbReference type="SMART" id="SM00389">
    <property type="entry name" value="HOX"/>
    <property type="match status" value="1"/>
</dbReference>
<feature type="DNA-binding region" description="Homeobox" evidence="2">
    <location>
        <begin position="128"/>
        <end position="187"/>
    </location>
</feature>
<feature type="region of interest" description="Disordered" evidence="4">
    <location>
        <begin position="63"/>
        <end position="131"/>
    </location>
</feature>
<evidence type="ECO:0000256" key="1">
    <source>
        <dbReference type="ARBA" id="ARBA00004123"/>
    </source>
</evidence>
<name>A0ABN8N497_9CNID</name>
<proteinExistence type="predicted"/>
<keyword evidence="2 3" id="KW-0238">DNA-binding</keyword>